<dbReference type="OMA" id="RYGEYIN"/>
<dbReference type="OrthoDB" id="10001977at2759"/>
<dbReference type="PROSITE" id="PS51886">
    <property type="entry name" value="TLDC"/>
    <property type="match status" value="1"/>
</dbReference>
<feature type="domain" description="TLDc" evidence="1">
    <location>
        <begin position="6"/>
        <end position="178"/>
    </location>
</feature>
<comment type="caution">
    <text evidence="2">The sequence shown here is derived from an EMBL/GenBank/DDBJ whole genome shotgun (WGS) entry which is preliminary data.</text>
</comment>
<dbReference type="AlphaFoldDB" id="A0A8S1SCE2"/>
<reference evidence="2" key="1">
    <citation type="submission" date="2021-01" db="EMBL/GenBank/DDBJ databases">
        <authorList>
            <consortium name="Genoscope - CEA"/>
            <person name="William W."/>
        </authorList>
    </citation>
    <scope>NUCLEOTIDE SEQUENCE</scope>
</reference>
<proteinExistence type="predicted"/>
<sequence length="180" mass="20877">MQVKPKLLKDDLWIKIFYILQEKTKKIMLQSVLIYQGTKDGLNNQQYWNKVNGKANLLMVFQSKSDYIFGAYSPSKWESCDGKWVEDNTLSSFIFSQTHDQVYPLKSDQKQYAIYCHSGIGPSFGYGHDFTIQGEFTNGGSRLGYSYQFNQYKGGNDDPYLFGQNKPEIKECEIYELQFA</sequence>
<organism evidence="2 3">
    <name type="scientific">Paramecium octaurelia</name>
    <dbReference type="NCBI Taxonomy" id="43137"/>
    <lineage>
        <taxon>Eukaryota</taxon>
        <taxon>Sar</taxon>
        <taxon>Alveolata</taxon>
        <taxon>Ciliophora</taxon>
        <taxon>Intramacronucleata</taxon>
        <taxon>Oligohymenophorea</taxon>
        <taxon>Peniculida</taxon>
        <taxon>Parameciidae</taxon>
        <taxon>Paramecium</taxon>
    </lineage>
</organism>
<evidence type="ECO:0000313" key="3">
    <source>
        <dbReference type="Proteomes" id="UP000683925"/>
    </source>
</evidence>
<dbReference type="Proteomes" id="UP000683925">
    <property type="component" value="Unassembled WGS sequence"/>
</dbReference>
<keyword evidence="3" id="KW-1185">Reference proteome</keyword>
<dbReference type="Pfam" id="PF07534">
    <property type="entry name" value="TLD"/>
    <property type="match status" value="1"/>
</dbReference>
<dbReference type="EMBL" id="CAJJDP010000007">
    <property type="protein sequence ID" value="CAD8136762.1"/>
    <property type="molecule type" value="Genomic_DNA"/>
</dbReference>
<accession>A0A8S1SCE2</accession>
<protein>
    <recommendedName>
        <fullName evidence="1">TLDc domain-containing protein</fullName>
    </recommendedName>
</protein>
<dbReference type="InterPro" id="IPR006571">
    <property type="entry name" value="TLDc_dom"/>
</dbReference>
<gene>
    <name evidence="2" type="ORF">POCTA_138.1.T0080003</name>
</gene>
<name>A0A8S1SCE2_PAROT</name>
<evidence type="ECO:0000313" key="2">
    <source>
        <dbReference type="EMBL" id="CAD8136762.1"/>
    </source>
</evidence>
<evidence type="ECO:0000259" key="1">
    <source>
        <dbReference type="PROSITE" id="PS51886"/>
    </source>
</evidence>